<comment type="caution">
    <text evidence="2">The sequence shown here is derived from an EMBL/GenBank/DDBJ whole genome shotgun (WGS) entry which is preliminary data.</text>
</comment>
<dbReference type="GO" id="GO:0004519">
    <property type="term" value="F:endonuclease activity"/>
    <property type="evidence" value="ECO:0007669"/>
    <property type="project" value="InterPro"/>
</dbReference>
<dbReference type="SUPFAM" id="SSF143011">
    <property type="entry name" value="RelE-like"/>
    <property type="match status" value="1"/>
</dbReference>
<dbReference type="EMBL" id="ACIO01000051">
    <property type="protein sequence ID" value="EFD01023.1"/>
    <property type="molecule type" value="Genomic_DNA"/>
</dbReference>
<dbReference type="GeneID" id="301459825"/>
<reference evidence="2 3" key="1">
    <citation type="submission" date="2010-01" db="EMBL/GenBank/DDBJ databases">
        <authorList>
            <person name="Weinstock G."/>
            <person name="Sodergren E."/>
            <person name="Clifton S."/>
            <person name="Fulton L."/>
            <person name="Fulton B."/>
            <person name="Courtney L."/>
            <person name="Fronick C."/>
            <person name="Harrison M."/>
            <person name="Strong C."/>
            <person name="Farmer C."/>
            <person name="Delahaunty K."/>
            <person name="Markovic C."/>
            <person name="Hall O."/>
            <person name="Minx P."/>
            <person name="Tomlinson C."/>
            <person name="Mitreva M."/>
            <person name="Nelson J."/>
            <person name="Hou S."/>
            <person name="Wollam A."/>
            <person name="Pepin K.H."/>
            <person name="Johnson M."/>
            <person name="Bhonagiri V."/>
            <person name="Nash W.E."/>
            <person name="Warren W."/>
            <person name="Chinwalla A."/>
            <person name="Mardis E.R."/>
            <person name="Wilson R.K."/>
        </authorList>
    </citation>
    <scope>NUCLEOTIDE SEQUENCE [LARGE SCALE GENOMIC DNA]</scope>
    <source>
        <strain evidence="2 3">DSM 13479</strain>
    </source>
</reference>
<dbReference type="HOGENOM" id="CLU_169492_5_1_9"/>
<dbReference type="AlphaFoldDB" id="D3AAY6"/>
<name>D3AAY6_9FIRM</name>
<dbReference type="RefSeq" id="WP_006771316.1">
    <property type="nucleotide sequence ID" value="NZ_GG667613.1"/>
</dbReference>
<organism evidence="2 3">
    <name type="scientific">Hungatella hathewayi DSM 13479</name>
    <dbReference type="NCBI Taxonomy" id="566550"/>
    <lineage>
        <taxon>Bacteria</taxon>
        <taxon>Bacillati</taxon>
        <taxon>Bacillota</taxon>
        <taxon>Clostridia</taxon>
        <taxon>Lachnospirales</taxon>
        <taxon>Lachnospiraceae</taxon>
        <taxon>Hungatella</taxon>
    </lineage>
</organism>
<dbReference type="Proteomes" id="UP000004968">
    <property type="component" value="Unassembled WGS sequence"/>
</dbReference>
<sequence>MGVWSRRVDEEHRLVYVVEDRAEVVISCRGNYDV</sequence>
<proteinExistence type="predicted"/>
<dbReference type="InterPro" id="IPR035093">
    <property type="entry name" value="RelE/ParE_toxin_dom_sf"/>
</dbReference>
<gene>
    <name evidence="2" type="ORF">CLOSTHATH_00757</name>
</gene>
<accession>D3AAY6</accession>
<dbReference type="Pfam" id="PF06769">
    <property type="entry name" value="YoeB_toxin"/>
    <property type="match status" value="1"/>
</dbReference>
<protein>
    <recommendedName>
        <fullName evidence="1">Endoribonuclease YoeB</fullName>
    </recommendedName>
</protein>
<evidence type="ECO:0000313" key="2">
    <source>
        <dbReference type="EMBL" id="EFD01023.1"/>
    </source>
</evidence>
<evidence type="ECO:0000256" key="1">
    <source>
        <dbReference type="ARBA" id="ARBA00050056"/>
    </source>
</evidence>
<dbReference type="GO" id="GO:0006401">
    <property type="term" value="P:RNA catabolic process"/>
    <property type="evidence" value="ECO:0007669"/>
    <property type="project" value="InterPro"/>
</dbReference>
<dbReference type="InterPro" id="IPR009614">
    <property type="entry name" value="YoeB_toxin"/>
</dbReference>
<evidence type="ECO:0000313" key="3">
    <source>
        <dbReference type="Proteomes" id="UP000004968"/>
    </source>
</evidence>
<dbReference type="Gene3D" id="3.30.2310.20">
    <property type="entry name" value="RelE-like"/>
    <property type="match status" value="1"/>
</dbReference>